<protein>
    <submittedName>
        <fullName evidence="2">Uncharacterized protein</fullName>
    </submittedName>
</protein>
<keyword evidence="1" id="KW-1185">Reference proteome</keyword>
<evidence type="ECO:0000313" key="1">
    <source>
        <dbReference type="Proteomes" id="UP000887572"/>
    </source>
</evidence>
<evidence type="ECO:0000313" key="2">
    <source>
        <dbReference type="WBParaSite" id="Gr19_v10_g7300.t1"/>
    </source>
</evidence>
<dbReference type="Proteomes" id="UP000887572">
    <property type="component" value="Unplaced"/>
</dbReference>
<organism evidence="1 2">
    <name type="scientific">Globodera rostochiensis</name>
    <name type="common">Golden nematode worm</name>
    <name type="synonym">Heterodera rostochiensis</name>
    <dbReference type="NCBI Taxonomy" id="31243"/>
    <lineage>
        <taxon>Eukaryota</taxon>
        <taxon>Metazoa</taxon>
        <taxon>Ecdysozoa</taxon>
        <taxon>Nematoda</taxon>
        <taxon>Chromadorea</taxon>
        <taxon>Rhabditida</taxon>
        <taxon>Tylenchina</taxon>
        <taxon>Tylenchomorpha</taxon>
        <taxon>Tylenchoidea</taxon>
        <taxon>Heteroderidae</taxon>
        <taxon>Heteroderinae</taxon>
        <taxon>Globodera</taxon>
    </lineage>
</organism>
<sequence>MNVSAGNSQQIIHYSPFKASLVGFEQTVFSERAVFQFNSKFQQPNGKNWRKAALAQRNLCYFFLHGILADKRLRLFVRSATIHLTISPWLNTQGKRREANECQIKIYKSPNFEPGKQK</sequence>
<dbReference type="AlphaFoldDB" id="A0A914I6V4"/>
<proteinExistence type="predicted"/>
<name>A0A914I6V4_GLORO</name>
<accession>A0A914I6V4</accession>
<dbReference type="WBParaSite" id="Gr19_v10_g7300.t1">
    <property type="protein sequence ID" value="Gr19_v10_g7300.t1"/>
    <property type="gene ID" value="Gr19_v10_g7300"/>
</dbReference>
<reference evidence="2" key="1">
    <citation type="submission" date="2022-11" db="UniProtKB">
        <authorList>
            <consortium name="WormBaseParasite"/>
        </authorList>
    </citation>
    <scope>IDENTIFICATION</scope>
</reference>